<dbReference type="HOGENOM" id="CLU_023673_0_0_3"/>
<dbReference type="Gene3D" id="1.10.8.60">
    <property type="match status" value="1"/>
</dbReference>
<name>B4VVA7_9CYAN</name>
<dbReference type="GO" id="GO:0005524">
    <property type="term" value="F:ATP binding"/>
    <property type="evidence" value="ECO:0007669"/>
    <property type="project" value="UniProtKB-KW"/>
</dbReference>
<evidence type="ECO:0000313" key="7">
    <source>
        <dbReference type="Proteomes" id="UP000003835"/>
    </source>
</evidence>
<evidence type="ECO:0000259" key="5">
    <source>
        <dbReference type="SMART" id="SM00382"/>
    </source>
</evidence>
<accession>B4VVA7</accession>
<dbReference type="InterPro" id="IPR052381">
    <property type="entry name" value="AAA_domain_protein"/>
</dbReference>
<dbReference type="InterPro" id="IPR003593">
    <property type="entry name" value="AAA+_ATPase"/>
</dbReference>
<comment type="similarity">
    <text evidence="3">Belongs to the AAA ATPase family. Highly divergent.</text>
</comment>
<dbReference type="SMART" id="SM00382">
    <property type="entry name" value="AAA"/>
    <property type="match status" value="1"/>
</dbReference>
<keyword evidence="2" id="KW-0067">ATP-binding</keyword>
<proteinExistence type="inferred from homology"/>
<dbReference type="STRING" id="118168.MC7420_4163"/>
<dbReference type="InterPro" id="IPR003959">
    <property type="entry name" value="ATPase_AAA_core"/>
</dbReference>
<dbReference type="InterPro" id="IPR027417">
    <property type="entry name" value="P-loop_NTPase"/>
</dbReference>
<dbReference type="EMBL" id="DS989854">
    <property type="protein sequence ID" value="EDX74178.1"/>
    <property type="molecule type" value="Genomic_DNA"/>
</dbReference>
<dbReference type="eggNOG" id="COG0464">
    <property type="taxonomic scope" value="Bacteria"/>
</dbReference>
<dbReference type="Proteomes" id="UP000003835">
    <property type="component" value="Unassembled WGS sequence"/>
</dbReference>
<keyword evidence="7" id="KW-1185">Reference proteome</keyword>
<dbReference type="RefSeq" id="WP_006102483.1">
    <property type="nucleotide sequence ID" value="NZ_DS989854.1"/>
</dbReference>
<dbReference type="PANTHER" id="PTHR42960:SF1">
    <property type="entry name" value="YCF46 PROTEIN"/>
    <property type="match status" value="1"/>
</dbReference>
<keyword evidence="1" id="KW-0547">Nucleotide-binding</keyword>
<dbReference type="Gene3D" id="3.40.50.300">
    <property type="entry name" value="P-loop containing nucleotide triphosphate hydrolases"/>
    <property type="match status" value="1"/>
</dbReference>
<dbReference type="GO" id="GO:0016887">
    <property type="term" value="F:ATP hydrolysis activity"/>
    <property type="evidence" value="ECO:0007669"/>
    <property type="project" value="InterPro"/>
</dbReference>
<gene>
    <name evidence="6" type="ORF">MC7420_4163</name>
</gene>
<dbReference type="Pfam" id="PF00004">
    <property type="entry name" value="AAA"/>
    <property type="match status" value="1"/>
</dbReference>
<protein>
    <recommendedName>
        <fullName evidence="4">Uncharacterized AAA domain-containing protein ycf46</fullName>
    </recommendedName>
</protein>
<sequence>MALDTQEIRRLFNAGIATVAINSPTSCELAVTDKIASDIADLAGNRPFEFYIWDLAKGLQKVEPTTRNSQITGFKKSPAANYKAQGHPVEALLKHIEAECQSSSPNRTLFLIKDLYPFVGGINPNPVLVRLAIDSWTAAKRSPNRIIILHDNLITPRAFEDLVVDLENPLPSEVETETILSYRIQALQKSARGQSVEFPVELDAKNHKRLVRALLGMTQEAADDIIQYCAVTHGRLDETTIEVVNQLKTRKYAIRGIEYAPAPDVEVQGLPFLKEWATTITPLLEPEAQELYNIPFPKGALIVGVGGTGKSLSVKCFAKEWGLPVIVLDTGKLMTKDLGGSESNLRDAIAAAESMAPCILFIDEMDKMFPGSSGNETDGGTSQRMFGYFLKWFQERSASVFVAATANRPWGFKPELLRRFSRVWYVPLPNTEAREQIWRVQLQYYKLSLSQADISRLAIASAGFTGAEIRNITESCASIAYAQQRPTQVTTEELLRQGSIKPPQFINSQELEALEEWVRSGQAHWAAPDPRTSTHPEVTDRQVSWERNIIFPDSSDFN</sequence>
<evidence type="ECO:0000256" key="4">
    <source>
        <dbReference type="ARBA" id="ARBA00040480"/>
    </source>
</evidence>
<dbReference type="PANTHER" id="PTHR42960">
    <property type="entry name" value="YCF46 PROTEIN"/>
    <property type="match status" value="1"/>
</dbReference>
<reference evidence="6 7" key="1">
    <citation type="submission" date="2008-07" db="EMBL/GenBank/DDBJ databases">
        <authorList>
            <person name="Tandeau de Marsac N."/>
            <person name="Ferriera S."/>
            <person name="Johnson J."/>
            <person name="Kravitz S."/>
            <person name="Beeson K."/>
            <person name="Sutton G."/>
            <person name="Rogers Y.-H."/>
            <person name="Friedman R."/>
            <person name="Frazier M."/>
            <person name="Venter J.C."/>
        </authorList>
    </citation>
    <scope>NUCLEOTIDE SEQUENCE [LARGE SCALE GENOMIC DNA]</scope>
    <source>
        <strain evidence="6 7">PCC 7420</strain>
    </source>
</reference>
<evidence type="ECO:0000256" key="3">
    <source>
        <dbReference type="ARBA" id="ARBA00038088"/>
    </source>
</evidence>
<dbReference type="SUPFAM" id="SSF52540">
    <property type="entry name" value="P-loop containing nucleoside triphosphate hydrolases"/>
    <property type="match status" value="1"/>
</dbReference>
<organism evidence="6 7">
    <name type="scientific">Coleofasciculus chthonoplastes PCC 7420</name>
    <dbReference type="NCBI Taxonomy" id="118168"/>
    <lineage>
        <taxon>Bacteria</taxon>
        <taxon>Bacillati</taxon>
        <taxon>Cyanobacteriota</taxon>
        <taxon>Cyanophyceae</taxon>
        <taxon>Coleofasciculales</taxon>
        <taxon>Coleofasciculaceae</taxon>
        <taxon>Coleofasciculus</taxon>
    </lineage>
</organism>
<evidence type="ECO:0000313" key="6">
    <source>
        <dbReference type="EMBL" id="EDX74178.1"/>
    </source>
</evidence>
<dbReference type="AlphaFoldDB" id="B4VVA7"/>
<feature type="domain" description="AAA+ ATPase" evidence="5">
    <location>
        <begin position="296"/>
        <end position="430"/>
    </location>
</feature>
<evidence type="ECO:0000256" key="2">
    <source>
        <dbReference type="ARBA" id="ARBA00022840"/>
    </source>
</evidence>
<dbReference type="OrthoDB" id="440448at2"/>
<evidence type="ECO:0000256" key="1">
    <source>
        <dbReference type="ARBA" id="ARBA00022741"/>
    </source>
</evidence>